<evidence type="ECO:0000313" key="1">
    <source>
        <dbReference type="EMBL" id="OHA46264.1"/>
    </source>
</evidence>
<dbReference type="AlphaFoldDB" id="A0A1G2PD62"/>
<organism evidence="1 2">
    <name type="scientific">Candidatus Taylorbacteria bacterium RIFOXYD2_FULL_36_9</name>
    <dbReference type="NCBI Taxonomy" id="1802338"/>
    <lineage>
        <taxon>Bacteria</taxon>
        <taxon>Candidatus Tayloriibacteriota</taxon>
    </lineage>
</organism>
<dbReference type="EMBL" id="MHSQ01000032">
    <property type="protein sequence ID" value="OHA46264.1"/>
    <property type="molecule type" value="Genomic_DNA"/>
</dbReference>
<evidence type="ECO:0000313" key="2">
    <source>
        <dbReference type="Proteomes" id="UP000176965"/>
    </source>
</evidence>
<comment type="caution">
    <text evidence="1">The sequence shown here is derived from an EMBL/GenBank/DDBJ whole genome shotgun (WGS) entry which is preliminary data.</text>
</comment>
<sequence length="227" mass="26268">MSDQNLQLNTVNTSYFYKKTEKLVSAIYLLSNFISDKEPLKWKLREAGLELLSQGLSDRLEQGNSLLKTILSLLQVSYISRMISEMNYNILKYEFEALIQMVETQDKKNDIKQGIIFPEHFFDIFEGNSKGQIPMSDRFTRPIDKLSDRNNGLNIKDKVNKPILESPNRQDLIIGLLKKNNNLGIKDFVSSIKDCSEKTIQRELVSLVSKGQIKKVGEKRWSRYLLK</sequence>
<protein>
    <recommendedName>
        <fullName evidence="3">HTH deoR-type domain-containing protein</fullName>
    </recommendedName>
</protein>
<dbReference type="InterPro" id="IPR036388">
    <property type="entry name" value="WH-like_DNA-bd_sf"/>
</dbReference>
<dbReference type="Proteomes" id="UP000176965">
    <property type="component" value="Unassembled WGS sequence"/>
</dbReference>
<proteinExistence type="predicted"/>
<reference evidence="1 2" key="1">
    <citation type="journal article" date="2016" name="Nat. Commun.">
        <title>Thousands of microbial genomes shed light on interconnected biogeochemical processes in an aquifer system.</title>
        <authorList>
            <person name="Anantharaman K."/>
            <person name="Brown C.T."/>
            <person name="Hug L.A."/>
            <person name="Sharon I."/>
            <person name="Castelle C.J."/>
            <person name="Probst A.J."/>
            <person name="Thomas B.C."/>
            <person name="Singh A."/>
            <person name="Wilkins M.J."/>
            <person name="Karaoz U."/>
            <person name="Brodie E.L."/>
            <person name="Williams K.H."/>
            <person name="Hubbard S.S."/>
            <person name="Banfield J.F."/>
        </authorList>
    </citation>
    <scope>NUCLEOTIDE SEQUENCE [LARGE SCALE GENOMIC DNA]</scope>
</reference>
<gene>
    <name evidence="1" type="ORF">A2541_02465</name>
</gene>
<evidence type="ECO:0008006" key="3">
    <source>
        <dbReference type="Google" id="ProtNLM"/>
    </source>
</evidence>
<name>A0A1G2PD62_9BACT</name>
<dbReference type="STRING" id="1802338.A2541_02465"/>
<accession>A0A1G2PD62</accession>
<dbReference type="Gene3D" id="1.10.10.10">
    <property type="entry name" value="Winged helix-like DNA-binding domain superfamily/Winged helix DNA-binding domain"/>
    <property type="match status" value="1"/>
</dbReference>